<dbReference type="EMBL" id="JAGMWT010000004">
    <property type="protein sequence ID" value="KAH7130742.1"/>
    <property type="molecule type" value="Genomic_DNA"/>
</dbReference>
<evidence type="ECO:0000256" key="2">
    <source>
        <dbReference type="SAM" id="Coils"/>
    </source>
</evidence>
<keyword evidence="1" id="KW-0677">Repeat</keyword>
<evidence type="ECO:0000313" key="4">
    <source>
        <dbReference type="EMBL" id="KAH7130742.1"/>
    </source>
</evidence>
<dbReference type="Pfam" id="PF24883">
    <property type="entry name" value="NPHP3_N"/>
    <property type="match status" value="1"/>
</dbReference>
<dbReference type="AlphaFoldDB" id="A0A9P9IRP3"/>
<dbReference type="OrthoDB" id="3946129at2759"/>
<accession>A0A9P9IRP3</accession>
<dbReference type="InterPro" id="IPR056884">
    <property type="entry name" value="NPHP3-like_N"/>
</dbReference>
<name>A0A9P9IRP3_9PLEO</name>
<reference evidence="4" key="1">
    <citation type="journal article" date="2021" name="Nat. Commun.">
        <title>Genetic determinants of endophytism in the Arabidopsis root mycobiome.</title>
        <authorList>
            <person name="Mesny F."/>
            <person name="Miyauchi S."/>
            <person name="Thiergart T."/>
            <person name="Pickel B."/>
            <person name="Atanasova L."/>
            <person name="Karlsson M."/>
            <person name="Huettel B."/>
            <person name="Barry K.W."/>
            <person name="Haridas S."/>
            <person name="Chen C."/>
            <person name="Bauer D."/>
            <person name="Andreopoulos W."/>
            <person name="Pangilinan J."/>
            <person name="LaButti K."/>
            <person name="Riley R."/>
            <person name="Lipzen A."/>
            <person name="Clum A."/>
            <person name="Drula E."/>
            <person name="Henrissat B."/>
            <person name="Kohler A."/>
            <person name="Grigoriev I.V."/>
            <person name="Martin F.M."/>
            <person name="Hacquard S."/>
        </authorList>
    </citation>
    <scope>NUCLEOTIDE SEQUENCE</scope>
    <source>
        <strain evidence="4">MPI-CAGE-CH-0243</strain>
    </source>
</reference>
<sequence>MLSATFFIATFQLDWSIVQLPISAQVNIGSGYRFFEKKQLKAYKRKNGVSRSPLRKVFLRIARVVLSTKDLGMGLARLDPHKVAPVVLGGIYCLASLIEGASEDDILAVKCSMDIVELVALWATYEKQHMVVVRSEELKEEYQKLGVKIIKMQRIAKIIVSPASQCKEWERLRENIKSYETNCNNLKSKINLIKERQERDSTILKWLSSHDSRKEYKDIQNRTKIHREYSNHCQWVVERDEFEEWYRPGRNSVFWLKGTIGTGKTTIMARAVNEIRMSSMVDIDANPLAFFFFAKSRTSASSLCADVCLRSLLRQLSWSYSTSSIHAVVETKYNEFQDSQAPDSSLSLEECVEVLKSLMSNGDTYIMIDALDECENAEDLLTFLKEIFLHIEDSTTTGFLHMMLCGRSDLLVSDYFGQCHTITTNSTASLEEQHNYVETEVNRWSRIKDNSLFFKSEKNFPDRLKKILKNKAQGLFRWIEIQIQFFTQQRFRTEKAIEDELNRLEKRTIHPELNKEYDRLFDLLKASEHDLQRAIKMLKLLSCLLIPLNVERLAEAITWSETNEYCTGLTGDDVRCILVGFISESEGNEDEGESPLVTLAHASVMEYLTLGKSPAGCFTLSAQHSEAASLCIASITYATVFDIKDMPDSFVIYSYFNWPYHLATKNFLLKDHDRWQRNISEYARRPRGTFFLITAPLKFRHSIQRSAEDTYEFLVAAFNLTALLEFPEIRQTIKFSAINAGGWNLFDVCFEFAIPSTFSSLLNLFPVDQVWNGEFTSLMVFIYQRFPEDVGKILKHRSKPKWYLFSLSLAIEDALRSIAKSAADNRDPLNKGDILSKIIQSLLVDWTSNVD</sequence>
<feature type="coiled-coil region" evidence="2">
    <location>
        <begin position="169"/>
        <end position="196"/>
    </location>
</feature>
<feature type="domain" description="Nephrocystin 3-like N-terminal" evidence="3">
    <location>
        <begin position="232"/>
        <end position="389"/>
    </location>
</feature>
<evidence type="ECO:0000259" key="3">
    <source>
        <dbReference type="Pfam" id="PF24883"/>
    </source>
</evidence>
<organism evidence="4 5">
    <name type="scientific">Dendryphion nanum</name>
    <dbReference type="NCBI Taxonomy" id="256645"/>
    <lineage>
        <taxon>Eukaryota</taxon>
        <taxon>Fungi</taxon>
        <taxon>Dikarya</taxon>
        <taxon>Ascomycota</taxon>
        <taxon>Pezizomycotina</taxon>
        <taxon>Dothideomycetes</taxon>
        <taxon>Pleosporomycetidae</taxon>
        <taxon>Pleosporales</taxon>
        <taxon>Torulaceae</taxon>
        <taxon>Dendryphion</taxon>
    </lineage>
</organism>
<dbReference type="Gene3D" id="3.40.50.300">
    <property type="entry name" value="P-loop containing nucleotide triphosphate hydrolases"/>
    <property type="match status" value="1"/>
</dbReference>
<keyword evidence="5" id="KW-1185">Reference proteome</keyword>
<dbReference type="Proteomes" id="UP000700596">
    <property type="component" value="Unassembled WGS sequence"/>
</dbReference>
<gene>
    <name evidence="4" type="ORF">B0J11DRAFT_603123</name>
</gene>
<keyword evidence="2" id="KW-0175">Coiled coil</keyword>
<comment type="caution">
    <text evidence="4">The sequence shown here is derived from an EMBL/GenBank/DDBJ whole genome shotgun (WGS) entry which is preliminary data.</text>
</comment>
<proteinExistence type="predicted"/>
<dbReference type="SUPFAM" id="SSF52540">
    <property type="entry name" value="P-loop containing nucleoside triphosphate hydrolases"/>
    <property type="match status" value="1"/>
</dbReference>
<dbReference type="PANTHER" id="PTHR10039">
    <property type="entry name" value="AMELOGENIN"/>
    <property type="match status" value="1"/>
</dbReference>
<evidence type="ECO:0000313" key="5">
    <source>
        <dbReference type="Proteomes" id="UP000700596"/>
    </source>
</evidence>
<protein>
    <recommendedName>
        <fullName evidence="3">Nephrocystin 3-like N-terminal domain-containing protein</fullName>
    </recommendedName>
</protein>
<evidence type="ECO:0000256" key="1">
    <source>
        <dbReference type="ARBA" id="ARBA00022737"/>
    </source>
</evidence>
<dbReference type="InterPro" id="IPR027417">
    <property type="entry name" value="P-loop_NTPase"/>
</dbReference>